<protein>
    <submittedName>
        <fullName evidence="1">Putative molybdenum carrier</fullName>
    </submittedName>
</protein>
<name>A0A1X6YVA3_9RHOB</name>
<accession>A0A1X6YVA3</accession>
<gene>
    <name evidence="1" type="ORF">RUM8411_01367</name>
</gene>
<evidence type="ECO:0000313" key="1">
    <source>
        <dbReference type="EMBL" id="SLN32493.1"/>
    </source>
</evidence>
<organism evidence="1 2">
    <name type="scientific">Ruegeria meonggei</name>
    <dbReference type="NCBI Taxonomy" id="1446476"/>
    <lineage>
        <taxon>Bacteria</taxon>
        <taxon>Pseudomonadati</taxon>
        <taxon>Pseudomonadota</taxon>
        <taxon>Alphaproteobacteria</taxon>
        <taxon>Rhodobacterales</taxon>
        <taxon>Roseobacteraceae</taxon>
        <taxon>Ruegeria</taxon>
    </lineage>
</organism>
<dbReference type="EMBL" id="FWFP01000003">
    <property type="protein sequence ID" value="SLN32493.1"/>
    <property type="molecule type" value="Genomic_DNA"/>
</dbReference>
<proteinExistence type="predicted"/>
<dbReference type="SUPFAM" id="SSF102405">
    <property type="entry name" value="MCP/YpsA-like"/>
    <property type="match status" value="1"/>
</dbReference>
<sequence>MKIVSGGQTGVDIAALEFARENGLPYGGWVPKGRTNEAGRIPDRFSGLVETPTESVSERTKRNVVFADATLIFIDGSTSPGTLQTVDFAIDAGKPHLIVDLRGGTDTCAQQVRVWLASTPIEVLNIAGPRASEAPGVGARARAVLDQISDRLSG</sequence>
<dbReference type="Proteomes" id="UP000193778">
    <property type="component" value="Unassembled WGS sequence"/>
</dbReference>
<keyword evidence="2" id="KW-1185">Reference proteome</keyword>
<reference evidence="2" key="1">
    <citation type="submission" date="2017-03" db="EMBL/GenBank/DDBJ databases">
        <authorList>
            <person name="Rodrigo-Torres L."/>
            <person name="Arahal R.D."/>
            <person name="Lucena T."/>
        </authorList>
    </citation>
    <scope>NUCLEOTIDE SEQUENCE [LARGE SCALE GENOMIC DNA]</scope>
    <source>
        <strain evidence="2">CECT 8411</strain>
    </source>
</reference>
<evidence type="ECO:0000313" key="2">
    <source>
        <dbReference type="Proteomes" id="UP000193778"/>
    </source>
</evidence>
<dbReference type="Gene3D" id="3.40.50.450">
    <property type="match status" value="1"/>
</dbReference>
<dbReference type="InterPro" id="IPR024755">
    <property type="entry name" value="cpYpsA"/>
</dbReference>
<dbReference type="Pfam" id="PF12694">
    <property type="entry name" value="cpYpsA"/>
    <property type="match status" value="1"/>
</dbReference>
<dbReference type="AlphaFoldDB" id="A0A1X6YVA3"/>